<feature type="compositionally biased region" description="Polar residues" evidence="10">
    <location>
        <begin position="550"/>
        <end position="575"/>
    </location>
</feature>
<reference evidence="13 14" key="1">
    <citation type="submission" date="2019-08" db="EMBL/GenBank/DDBJ databases">
        <title>Whole genome of Aphis craccivora.</title>
        <authorList>
            <person name="Voronova N.V."/>
            <person name="Shulinski R.S."/>
            <person name="Bandarenka Y.V."/>
            <person name="Zhorov D.G."/>
            <person name="Warner D."/>
        </authorList>
    </citation>
    <scope>NUCLEOTIDE SEQUENCE [LARGE SCALE GENOMIC DNA]</scope>
    <source>
        <strain evidence="13">180601</strain>
        <tissue evidence="13">Whole Body</tissue>
    </source>
</reference>
<dbReference type="GO" id="GO:0038039">
    <property type="term" value="C:G protein-coupled receptor heterodimeric complex"/>
    <property type="evidence" value="ECO:0007669"/>
    <property type="project" value="TreeGrafter"/>
</dbReference>
<feature type="transmembrane region" description="Helical" evidence="11">
    <location>
        <begin position="366"/>
        <end position="384"/>
    </location>
</feature>
<evidence type="ECO:0000313" key="14">
    <source>
        <dbReference type="Proteomes" id="UP000478052"/>
    </source>
</evidence>
<feature type="non-terminal residue" evidence="13">
    <location>
        <position position="1"/>
    </location>
</feature>
<dbReference type="EMBL" id="VUJU01003582">
    <property type="protein sequence ID" value="KAF0757424.1"/>
    <property type="molecule type" value="Genomic_DNA"/>
</dbReference>
<evidence type="ECO:0000256" key="8">
    <source>
        <dbReference type="ARBA" id="ARBA00023180"/>
    </source>
</evidence>
<feature type="transmembrane region" description="Helical" evidence="11">
    <location>
        <begin position="281"/>
        <end position="302"/>
    </location>
</feature>
<evidence type="ECO:0000256" key="3">
    <source>
        <dbReference type="ARBA" id="ARBA00022692"/>
    </source>
</evidence>
<feature type="compositionally biased region" description="Low complexity" evidence="10">
    <location>
        <begin position="576"/>
        <end position="592"/>
    </location>
</feature>
<evidence type="ECO:0000256" key="10">
    <source>
        <dbReference type="SAM" id="MobiDB-lite"/>
    </source>
</evidence>
<keyword evidence="6 11" id="KW-0472">Membrane</keyword>
<evidence type="ECO:0000256" key="1">
    <source>
        <dbReference type="ARBA" id="ARBA00004651"/>
    </source>
</evidence>
<feature type="transmembrane region" description="Helical" evidence="11">
    <location>
        <begin position="163"/>
        <end position="186"/>
    </location>
</feature>
<evidence type="ECO:0000313" key="13">
    <source>
        <dbReference type="EMBL" id="KAF0757424.1"/>
    </source>
</evidence>
<evidence type="ECO:0000256" key="7">
    <source>
        <dbReference type="ARBA" id="ARBA00023170"/>
    </source>
</evidence>
<keyword evidence="3 11" id="KW-0812">Transmembrane</keyword>
<dbReference type="PROSITE" id="PS50259">
    <property type="entry name" value="G_PROTEIN_RECEP_F3_4"/>
    <property type="match status" value="1"/>
</dbReference>
<feature type="transmembrane region" description="Helical" evidence="11">
    <location>
        <begin position="233"/>
        <end position="256"/>
    </location>
</feature>
<dbReference type="AlphaFoldDB" id="A0A6G0YKF6"/>
<sequence length="817" mass="90864">SNISEKVNSATSKEYQQEYDMRRGSEYSRFHGYTYDGVWTAALAIQEVARKVHQSSHDKGILNRTIADFQYRDKEWEDLFLEALNKTSFEGVTGPVRFYANERRASILLKQFQGDKEVKIGEYNGVTGTLDLSVGEEVKWRAGGKGPPKDRTLTIYEDSHVNVGVYIGLAVAAVVGIIIATVFLIVNIRYRDQKYIKMSSPHLNNLIIIGAMLTYSSVIFLGLNSRMTSINMFPYICAARAWLLMAGFSLAFGAMFSKTWRVHSIFTDITINKKIVKDTQLFLMVGILLCIDLGIMFTWQFSDPFYRETKQMESYPHPHSDDILIIPCNEYCQSDHMTVFGAFLAWETRHVSIPALNDSKYVGMSVYNVVLMCVAGAAISFVLSDQQDASFIIISVFILFCSTATLFLVFIPKIVELKRNPQGVDKRIRATLRPMSKTYKDVCDTEEQIRAQKNKNQQYRQQILDVDREIDAMVLKIDTFRALKLSEMKHKKLAEEKQTKVDVIQEEDSNGVIEVHVPEQYSPEKKPCQRHTRIPSISIEPAKPPDEQPASFTPSPTRSCGQGHQRRSSGSVTTPQHQSAAATASHTAAASCAHRRPSMPQTKRTCQQPTFVHQDELWLTQTQRHANRSPPPVARGLLNNNADSPTDDEDDSSSSLNTGSSMHRSVSEKSGSCGGTGAGSSSSSSRNRGPGLRRPSAPHMHSTPDVYHGGRRRESSGSAGGGSPTNASGLPPTLGGAGMSRVNTLSEGELLDVAILPIFQKLLTERRAHDSLSSSSSSRQHHRHNAHSQQHPPHNHNRASIASCPNIAVKCDIVEYL</sequence>
<evidence type="ECO:0000256" key="11">
    <source>
        <dbReference type="SAM" id="Phobius"/>
    </source>
</evidence>
<feature type="region of interest" description="Disordered" evidence="10">
    <location>
        <begin position="623"/>
        <end position="740"/>
    </location>
</feature>
<keyword evidence="7 13" id="KW-0675">Receptor</keyword>
<dbReference type="PRINTS" id="PR01176">
    <property type="entry name" value="GABABRECEPTR"/>
</dbReference>
<dbReference type="PANTHER" id="PTHR10519">
    <property type="entry name" value="GABA-B RECEPTOR"/>
    <property type="match status" value="1"/>
</dbReference>
<dbReference type="InterPro" id="IPR002455">
    <property type="entry name" value="GPCR3_GABA-B"/>
</dbReference>
<feature type="transmembrane region" description="Helical" evidence="11">
    <location>
        <begin position="206"/>
        <end position="227"/>
    </location>
</feature>
<comment type="caution">
    <text evidence="13">The sequence shown here is derived from an EMBL/GenBank/DDBJ whole genome shotgun (WGS) entry which is preliminary data.</text>
</comment>
<feature type="domain" description="G-protein coupled receptors family 3 profile" evidence="12">
    <location>
        <begin position="165"/>
        <end position="422"/>
    </location>
</feature>
<accession>A0A6G0YKF6</accession>
<evidence type="ECO:0000256" key="9">
    <source>
        <dbReference type="ARBA" id="ARBA00023224"/>
    </source>
</evidence>
<dbReference type="OrthoDB" id="2150267at2759"/>
<dbReference type="PANTHER" id="PTHR10519:SF74">
    <property type="entry name" value="GAMMA-AMINOBUTYRIC ACID TYPE B RECEPTOR SUBUNIT 2"/>
    <property type="match status" value="1"/>
</dbReference>
<organism evidence="13 14">
    <name type="scientific">Aphis craccivora</name>
    <name type="common">Cowpea aphid</name>
    <dbReference type="NCBI Taxonomy" id="307492"/>
    <lineage>
        <taxon>Eukaryota</taxon>
        <taxon>Metazoa</taxon>
        <taxon>Ecdysozoa</taxon>
        <taxon>Arthropoda</taxon>
        <taxon>Hexapoda</taxon>
        <taxon>Insecta</taxon>
        <taxon>Pterygota</taxon>
        <taxon>Neoptera</taxon>
        <taxon>Paraneoptera</taxon>
        <taxon>Hemiptera</taxon>
        <taxon>Sternorrhyncha</taxon>
        <taxon>Aphidomorpha</taxon>
        <taxon>Aphidoidea</taxon>
        <taxon>Aphididae</taxon>
        <taxon>Aphidini</taxon>
        <taxon>Aphis</taxon>
        <taxon>Aphis</taxon>
    </lineage>
</organism>
<name>A0A6G0YKF6_APHCR</name>
<comment type="subcellular location">
    <subcellularLocation>
        <location evidence="1">Cell membrane</location>
        <topology evidence="1">Multi-pass membrane protein</topology>
    </subcellularLocation>
</comment>
<keyword evidence="9" id="KW-0807">Transducer</keyword>
<evidence type="ECO:0000256" key="5">
    <source>
        <dbReference type="ARBA" id="ARBA00023040"/>
    </source>
</evidence>
<dbReference type="InterPro" id="IPR017979">
    <property type="entry name" value="GPCR_3_CS"/>
</dbReference>
<evidence type="ECO:0000256" key="4">
    <source>
        <dbReference type="ARBA" id="ARBA00022989"/>
    </source>
</evidence>
<keyword evidence="2" id="KW-1003">Cell membrane</keyword>
<dbReference type="Pfam" id="PF00003">
    <property type="entry name" value="7tm_3"/>
    <property type="match status" value="1"/>
</dbReference>
<dbReference type="PRINTS" id="PR01177">
    <property type="entry name" value="GABAB1RECPTR"/>
</dbReference>
<dbReference type="SUPFAM" id="SSF53822">
    <property type="entry name" value="Periplasmic binding protein-like I"/>
    <property type="match status" value="1"/>
</dbReference>
<feature type="region of interest" description="Disordered" evidence="10">
    <location>
        <begin position="769"/>
        <end position="801"/>
    </location>
</feature>
<protein>
    <submittedName>
        <fullName evidence="13">Gamma-aminobutyric acid type B receptor subunit 2</fullName>
    </submittedName>
</protein>
<dbReference type="Proteomes" id="UP000478052">
    <property type="component" value="Unassembled WGS sequence"/>
</dbReference>
<proteinExistence type="predicted"/>
<dbReference type="InterPro" id="IPR028082">
    <property type="entry name" value="Peripla_BP_I"/>
</dbReference>
<keyword evidence="8" id="KW-0325">Glycoprotein</keyword>
<dbReference type="Gene3D" id="3.40.50.2300">
    <property type="match status" value="1"/>
</dbReference>
<keyword evidence="4 11" id="KW-1133">Transmembrane helix</keyword>
<dbReference type="GO" id="GO:0004965">
    <property type="term" value="F:G protein-coupled GABA receptor activity"/>
    <property type="evidence" value="ECO:0007669"/>
    <property type="project" value="InterPro"/>
</dbReference>
<feature type="transmembrane region" description="Helical" evidence="11">
    <location>
        <begin position="391"/>
        <end position="411"/>
    </location>
</feature>
<evidence type="ECO:0000256" key="2">
    <source>
        <dbReference type="ARBA" id="ARBA00022475"/>
    </source>
</evidence>
<dbReference type="InterPro" id="IPR017978">
    <property type="entry name" value="GPCR_3_C"/>
</dbReference>
<keyword evidence="5" id="KW-0297">G-protein coupled receptor</keyword>
<evidence type="ECO:0000256" key="6">
    <source>
        <dbReference type="ARBA" id="ARBA00023136"/>
    </source>
</evidence>
<dbReference type="GO" id="GO:0007214">
    <property type="term" value="P:gamma-aminobutyric acid signaling pathway"/>
    <property type="evidence" value="ECO:0007669"/>
    <property type="project" value="TreeGrafter"/>
</dbReference>
<gene>
    <name evidence="13" type="ORF">FWK35_00019187</name>
</gene>
<dbReference type="PROSITE" id="PS00981">
    <property type="entry name" value="G_PROTEIN_RECEP_F3_3"/>
    <property type="match status" value="1"/>
</dbReference>
<evidence type="ECO:0000259" key="12">
    <source>
        <dbReference type="PROSITE" id="PS50259"/>
    </source>
</evidence>
<feature type="compositionally biased region" description="Low complexity" evidence="10">
    <location>
        <begin position="679"/>
        <end position="695"/>
    </location>
</feature>
<feature type="region of interest" description="Disordered" evidence="10">
    <location>
        <begin position="536"/>
        <end position="607"/>
    </location>
</feature>
<keyword evidence="14" id="KW-1185">Reference proteome</keyword>